<dbReference type="BioCyc" id="FSP457404-HMP:GTSQ-3611-MONOMER"/>
<dbReference type="Proteomes" id="UP000003233">
    <property type="component" value="Unassembled WGS sequence"/>
</dbReference>
<sequence length="212" mass="25771">MTYDEFILDLNKYYYDFWNIGLKKKANLSLKKYLQDFNENISEENRFNIWYTFCENHCKKTNLRKDLPYEISQNVIYYLNKFSYTMPQMKWLYVLTRDVDILDEAFNHKDCDQEVIEYKFETYINMLDWGAHHASEGIVIITTEEVQEAITSCLSMISKYKIPLELQNSFHYNIKLYELLNLFSESDYENFSEFCKDNNFPFNEIGTFYYKK</sequence>
<comment type="caution">
    <text evidence="1">The sequence shown here is derived from an EMBL/GenBank/DDBJ whole genome shotgun (WGS) entry which is preliminary data.</text>
</comment>
<dbReference type="EMBL" id="AGWJ02000035">
    <property type="protein sequence ID" value="EHO77252.1"/>
    <property type="molecule type" value="Genomic_DNA"/>
</dbReference>
<evidence type="ECO:0000313" key="1">
    <source>
        <dbReference type="EMBL" id="EHO77252.1"/>
    </source>
</evidence>
<dbReference type="RefSeq" id="WP_008699534.1">
    <property type="nucleotide sequence ID" value="NZ_KE161012.1"/>
</dbReference>
<proteinExistence type="predicted"/>
<gene>
    <name evidence="1" type="ORF">HMPREF0402_03556</name>
</gene>
<dbReference type="HOGENOM" id="CLU_1370671_0_0_0"/>
<evidence type="ECO:0000313" key="2">
    <source>
        <dbReference type="Proteomes" id="UP000003233"/>
    </source>
</evidence>
<dbReference type="AlphaFoldDB" id="H1PYR3"/>
<protein>
    <submittedName>
        <fullName evidence="1">Uncharacterized protein</fullName>
    </submittedName>
</protein>
<keyword evidence="2" id="KW-1185">Reference proteome</keyword>
<accession>H1PYR3</accession>
<name>H1PYR3_9FUSO</name>
<reference evidence="1 2" key="1">
    <citation type="submission" date="2012-07" db="EMBL/GenBank/DDBJ databases">
        <title>The Genome Sequence of Fusobacterium ulcerans 12_1B.</title>
        <authorList>
            <consortium name="The Broad Institute Genome Sequencing Platform"/>
            <person name="Earl A."/>
            <person name="Ward D."/>
            <person name="Feldgarden M."/>
            <person name="Gevers D."/>
            <person name="Strauss J."/>
            <person name="Ambrose C.E."/>
            <person name="Allen-Vercoe E."/>
            <person name="Walker B."/>
            <person name="Young S.K."/>
            <person name="Zeng Q."/>
            <person name="Gargeya S."/>
            <person name="Fitzgerald M."/>
            <person name="Haas B."/>
            <person name="Abouelleil A."/>
            <person name="Alvarado L."/>
            <person name="Arachchi H.M."/>
            <person name="Berlin A.M."/>
            <person name="Chapman S.B."/>
            <person name="Goldberg J."/>
            <person name="Griggs A."/>
            <person name="Gujja S."/>
            <person name="Hansen M."/>
            <person name="Howarth C."/>
            <person name="Imamovic A."/>
            <person name="Larimer J."/>
            <person name="McCowen C."/>
            <person name="Montmayeur A."/>
            <person name="Murphy C."/>
            <person name="Neiman D."/>
            <person name="Pearson M."/>
            <person name="Priest M."/>
            <person name="Roberts A."/>
            <person name="Saif S."/>
            <person name="Shea T."/>
            <person name="Sisk P."/>
            <person name="Sykes S."/>
            <person name="Wortman J."/>
            <person name="Nusbaum C."/>
            <person name="Birren B."/>
        </authorList>
    </citation>
    <scope>NUCLEOTIDE SEQUENCE [LARGE SCALE GENOMIC DNA]</scope>
    <source>
        <strain evidence="1 2">12_1B</strain>
    </source>
</reference>
<dbReference type="PATRIC" id="fig|457404.5.peg.3471"/>
<organism evidence="1 2">
    <name type="scientific">Fusobacterium ulcerans 12-1B</name>
    <dbReference type="NCBI Taxonomy" id="457404"/>
    <lineage>
        <taxon>Bacteria</taxon>
        <taxon>Fusobacteriati</taxon>
        <taxon>Fusobacteriota</taxon>
        <taxon>Fusobacteriia</taxon>
        <taxon>Fusobacteriales</taxon>
        <taxon>Fusobacteriaceae</taxon>
        <taxon>Fusobacterium</taxon>
    </lineage>
</organism>